<evidence type="ECO:0000313" key="2">
    <source>
        <dbReference type="Proteomes" id="UP001239111"/>
    </source>
</evidence>
<organism evidence="1 2">
    <name type="scientific">Eretmocerus hayati</name>
    <dbReference type="NCBI Taxonomy" id="131215"/>
    <lineage>
        <taxon>Eukaryota</taxon>
        <taxon>Metazoa</taxon>
        <taxon>Ecdysozoa</taxon>
        <taxon>Arthropoda</taxon>
        <taxon>Hexapoda</taxon>
        <taxon>Insecta</taxon>
        <taxon>Pterygota</taxon>
        <taxon>Neoptera</taxon>
        <taxon>Endopterygota</taxon>
        <taxon>Hymenoptera</taxon>
        <taxon>Apocrita</taxon>
        <taxon>Proctotrupomorpha</taxon>
        <taxon>Chalcidoidea</taxon>
        <taxon>Aphelinidae</taxon>
        <taxon>Aphelininae</taxon>
        <taxon>Eretmocerus</taxon>
    </lineage>
</organism>
<comment type="caution">
    <text evidence="1">The sequence shown here is derived from an EMBL/GenBank/DDBJ whole genome shotgun (WGS) entry which is preliminary data.</text>
</comment>
<keyword evidence="2" id="KW-1185">Reference proteome</keyword>
<sequence>MTLRQFTSISELLNKLKADLRLSFPSFVQEFASEGISLLLESLRGVQLSQCSGPRRPRARRAAIDELGCVECLAACAERCPADTARLLAQAQPGLLALAICLTSSLNRSRVLALQLLTRVCQAPGGHAAVSEAVSTLRLRFGEGGRFRFLAGALLAPKAAPVLRLAGVSFLNAFVASASRAQTKLYIQAEVCEAGLEPRALQEWLKFADEEEPLTELLREEVHKWSRHCIDVEALQGRARRAEETCRVLSKKVTALQRQLHKMQLERRNEYNNRKQQQVQQPSTIEDKKVDHRKKEEIHKNSRVEAEKKVSSGAEDEGISFSERSSSPEDGAVVDNGDAETTIDDVIEELRTIVKDAEDELHDWKKLQQDATTANKRDTTKVITKEKSVTQQQQYQPSRARECLRNTEECARIDRDLGVVAGLKIVVPGPQHTNKDTNTNEDDDKESAIVPAIIHPQPPKRAPLCLINGTGSIFLQQHHLPVLEAAVDSEHEEDLLILDDDSDSLLSASKLNYHTPPKLFRGDGTQGDYKRRRSLSSGERKLESLADFEISETILDERISAQPPESMTIKTNYTDQHQQSNSLGSRQYSRCSNTVQRRTERRKYLRRCQSQEHVHQSRDESASVSEQIRKFESLSSCLDDERNQLRRSESFHQTSRHLAKSLDRLRRSASEDRPEHDLRYRAHGKYTSFLDNRKPSQQQRHHQEDSRLFAGRTHDVLGFGKNRFNAGKYSGNVHPQQLAARNVHRQVTNTNHLRGKVTDVVSGLY</sequence>
<evidence type="ECO:0000313" key="1">
    <source>
        <dbReference type="EMBL" id="KAJ8664586.1"/>
    </source>
</evidence>
<dbReference type="EMBL" id="CM056744">
    <property type="protein sequence ID" value="KAJ8664586.1"/>
    <property type="molecule type" value="Genomic_DNA"/>
</dbReference>
<protein>
    <submittedName>
        <fullName evidence="1">Uncharacterized protein</fullName>
    </submittedName>
</protein>
<accession>A0ACC2N1I2</accession>
<dbReference type="Proteomes" id="UP001239111">
    <property type="component" value="Chromosome 4"/>
</dbReference>
<reference evidence="1" key="1">
    <citation type="submission" date="2023-04" db="EMBL/GenBank/DDBJ databases">
        <title>A chromosome-level genome assembly of the parasitoid wasp Eretmocerus hayati.</title>
        <authorList>
            <person name="Zhong Y."/>
            <person name="Liu S."/>
            <person name="Liu Y."/>
        </authorList>
    </citation>
    <scope>NUCLEOTIDE SEQUENCE</scope>
    <source>
        <strain evidence="1">ZJU_SS_LIU_2023</strain>
    </source>
</reference>
<gene>
    <name evidence="1" type="ORF">QAD02_006248</name>
</gene>
<name>A0ACC2N1I2_9HYME</name>
<proteinExistence type="predicted"/>